<comment type="caution">
    <text evidence="2">The sequence shown here is derived from an EMBL/GenBank/DDBJ whole genome shotgun (WGS) entry which is preliminary data.</text>
</comment>
<name>A0A5B7GQI6_PORTR</name>
<reference evidence="2 3" key="1">
    <citation type="submission" date="2019-05" db="EMBL/GenBank/DDBJ databases">
        <title>Another draft genome of Portunus trituberculatus and its Hox gene families provides insights of decapod evolution.</title>
        <authorList>
            <person name="Jeong J.-H."/>
            <person name="Song I."/>
            <person name="Kim S."/>
            <person name="Choi T."/>
            <person name="Kim D."/>
            <person name="Ryu S."/>
            <person name="Kim W."/>
        </authorList>
    </citation>
    <scope>NUCLEOTIDE SEQUENCE [LARGE SCALE GENOMIC DNA]</scope>
    <source>
        <tissue evidence="2">Muscle</tissue>
    </source>
</reference>
<gene>
    <name evidence="2" type="ORF">E2C01_055186</name>
</gene>
<feature type="region of interest" description="Disordered" evidence="1">
    <location>
        <begin position="31"/>
        <end position="63"/>
    </location>
</feature>
<feature type="compositionally biased region" description="Low complexity" evidence="1">
    <location>
        <begin position="31"/>
        <end position="48"/>
    </location>
</feature>
<protein>
    <submittedName>
        <fullName evidence="2">Uncharacterized protein</fullName>
    </submittedName>
</protein>
<keyword evidence="3" id="KW-1185">Reference proteome</keyword>
<proteinExistence type="predicted"/>
<organism evidence="2 3">
    <name type="scientific">Portunus trituberculatus</name>
    <name type="common">Swimming crab</name>
    <name type="synonym">Neptunus trituberculatus</name>
    <dbReference type="NCBI Taxonomy" id="210409"/>
    <lineage>
        <taxon>Eukaryota</taxon>
        <taxon>Metazoa</taxon>
        <taxon>Ecdysozoa</taxon>
        <taxon>Arthropoda</taxon>
        <taxon>Crustacea</taxon>
        <taxon>Multicrustacea</taxon>
        <taxon>Malacostraca</taxon>
        <taxon>Eumalacostraca</taxon>
        <taxon>Eucarida</taxon>
        <taxon>Decapoda</taxon>
        <taxon>Pleocyemata</taxon>
        <taxon>Brachyura</taxon>
        <taxon>Eubrachyura</taxon>
        <taxon>Portunoidea</taxon>
        <taxon>Portunidae</taxon>
        <taxon>Portuninae</taxon>
        <taxon>Portunus</taxon>
    </lineage>
</organism>
<evidence type="ECO:0000256" key="1">
    <source>
        <dbReference type="SAM" id="MobiDB-lite"/>
    </source>
</evidence>
<sequence length="63" mass="6395">MLTGLISGVATRPDQPGPVIKADLYTLVSSTTTTTTTTTSSSSSSSSSRKAINPPSIPTPSQL</sequence>
<evidence type="ECO:0000313" key="2">
    <source>
        <dbReference type="EMBL" id="MPC61122.1"/>
    </source>
</evidence>
<dbReference type="Proteomes" id="UP000324222">
    <property type="component" value="Unassembled WGS sequence"/>
</dbReference>
<accession>A0A5B7GQI6</accession>
<dbReference type="AlphaFoldDB" id="A0A5B7GQI6"/>
<evidence type="ECO:0000313" key="3">
    <source>
        <dbReference type="Proteomes" id="UP000324222"/>
    </source>
</evidence>
<dbReference type="EMBL" id="VSRR010018233">
    <property type="protein sequence ID" value="MPC61122.1"/>
    <property type="molecule type" value="Genomic_DNA"/>
</dbReference>